<dbReference type="EMBL" id="CAWUPB010000892">
    <property type="protein sequence ID" value="CAK7327992.1"/>
    <property type="molecule type" value="Genomic_DNA"/>
</dbReference>
<accession>A0AAV1R1Y6</accession>
<organism evidence="1 2">
    <name type="scientific">Dovyalis caffra</name>
    <dbReference type="NCBI Taxonomy" id="77055"/>
    <lineage>
        <taxon>Eukaryota</taxon>
        <taxon>Viridiplantae</taxon>
        <taxon>Streptophyta</taxon>
        <taxon>Embryophyta</taxon>
        <taxon>Tracheophyta</taxon>
        <taxon>Spermatophyta</taxon>
        <taxon>Magnoliopsida</taxon>
        <taxon>eudicotyledons</taxon>
        <taxon>Gunneridae</taxon>
        <taxon>Pentapetalae</taxon>
        <taxon>rosids</taxon>
        <taxon>fabids</taxon>
        <taxon>Malpighiales</taxon>
        <taxon>Salicaceae</taxon>
        <taxon>Flacourtieae</taxon>
        <taxon>Dovyalis</taxon>
    </lineage>
</organism>
<dbReference type="AlphaFoldDB" id="A0AAV1R1Y6"/>
<keyword evidence="2" id="KW-1185">Reference proteome</keyword>
<reference evidence="1 2" key="1">
    <citation type="submission" date="2024-01" db="EMBL/GenBank/DDBJ databases">
        <authorList>
            <person name="Waweru B."/>
        </authorList>
    </citation>
    <scope>NUCLEOTIDE SEQUENCE [LARGE SCALE GENOMIC DNA]</scope>
</reference>
<dbReference type="Proteomes" id="UP001314170">
    <property type="component" value="Unassembled WGS sequence"/>
</dbReference>
<comment type="caution">
    <text evidence="1">The sequence shown here is derived from an EMBL/GenBank/DDBJ whole genome shotgun (WGS) entry which is preliminary data.</text>
</comment>
<evidence type="ECO:0000313" key="1">
    <source>
        <dbReference type="EMBL" id="CAK7327992.1"/>
    </source>
</evidence>
<sequence>MYANIFIVEEEEEGLEKYAKILRTTLEPMWSQLWKIMEAYGGLFYGQGPSKMTREEAIGDQMMLDNNDPIKLVKLLRLHTKQTLMGGIFRVNEGNENGKEINVVNREPLYERGEKESRVDLEECMEGDLATDKEGVIKVKVKRRWTEKEGGGELT</sequence>
<name>A0AAV1R1Y6_9ROSI</name>
<gene>
    <name evidence="1" type="ORF">DCAF_LOCUS5710</name>
</gene>
<evidence type="ECO:0000313" key="2">
    <source>
        <dbReference type="Proteomes" id="UP001314170"/>
    </source>
</evidence>
<proteinExistence type="predicted"/>
<protein>
    <submittedName>
        <fullName evidence="1">Uncharacterized protein</fullName>
    </submittedName>
</protein>